<dbReference type="Proteomes" id="UP001237917">
    <property type="component" value="Unassembled WGS sequence"/>
</dbReference>
<evidence type="ECO:0000256" key="1">
    <source>
        <dbReference type="SAM" id="Phobius"/>
    </source>
</evidence>
<proteinExistence type="predicted"/>
<organism evidence="2 3">
    <name type="scientific">Streptococcus pasteurianus</name>
    <dbReference type="NCBI Taxonomy" id="197614"/>
    <lineage>
        <taxon>Bacteria</taxon>
        <taxon>Bacillati</taxon>
        <taxon>Bacillota</taxon>
        <taxon>Bacilli</taxon>
        <taxon>Lactobacillales</taxon>
        <taxon>Streptococcaceae</taxon>
        <taxon>Streptococcus</taxon>
    </lineage>
</organism>
<name>A0AAW6YGF1_9STRE</name>
<dbReference type="AlphaFoldDB" id="A0AAW6YGF1"/>
<keyword evidence="1" id="KW-0472">Membrane</keyword>
<evidence type="ECO:0000313" key="2">
    <source>
        <dbReference type="EMBL" id="MDK7294193.1"/>
    </source>
</evidence>
<sequence length="94" mass="10633">IFSFIVGVQPVAIVLMIIAWTLTCLAWSAWGYHRDKRLQVTNWSNVTELFNRENNLLKMILGIVAMIIYIIIIAMSAYFILVSPDLVGYLLAGT</sequence>
<feature type="transmembrane region" description="Helical" evidence="1">
    <location>
        <begin position="59"/>
        <end position="81"/>
    </location>
</feature>
<protein>
    <submittedName>
        <fullName evidence="2">Uncharacterized protein</fullName>
    </submittedName>
</protein>
<dbReference type="EMBL" id="JASOPU010000255">
    <property type="protein sequence ID" value="MDK7294193.1"/>
    <property type="molecule type" value="Genomic_DNA"/>
</dbReference>
<comment type="caution">
    <text evidence="2">The sequence shown here is derived from an EMBL/GenBank/DDBJ whole genome shotgun (WGS) entry which is preliminary data.</text>
</comment>
<feature type="transmembrane region" description="Helical" evidence="1">
    <location>
        <begin position="12"/>
        <end position="32"/>
    </location>
</feature>
<feature type="non-terminal residue" evidence="2">
    <location>
        <position position="94"/>
    </location>
</feature>
<keyword evidence="1" id="KW-1133">Transmembrane helix</keyword>
<gene>
    <name evidence="2" type="ORF">QP487_12305</name>
</gene>
<feature type="non-terminal residue" evidence="2">
    <location>
        <position position="1"/>
    </location>
</feature>
<evidence type="ECO:0000313" key="3">
    <source>
        <dbReference type="Proteomes" id="UP001237917"/>
    </source>
</evidence>
<keyword evidence="1" id="KW-0812">Transmembrane</keyword>
<reference evidence="2" key="1">
    <citation type="submission" date="2023-05" db="EMBL/GenBank/DDBJ databases">
        <title>Cataloging the Phylogenetic Diversity of Human Bladder Bacteria.</title>
        <authorList>
            <person name="Du J."/>
        </authorList>
    </citation>
    <scope>NUCLEOTIDE SEQUENCE</scope>
    <source>
        <strain evidence="2">UMB0765</strain>
    </source>
</reference>
<accession>A0AAW6YGF1</accession>